<dbReference type="SUPFAM" id="SSF53850">
    <property type="entry name" value="Periplasmic binding protein-like II"/>
    <property type="match status" value="1"/>
</dbReference>
<keyword evidence="1" id="KW-0732">Signal</keyword>
<dbReference type="EMBL" id="QGTR01000004">
    <property type="protein sequence ID" value="PWV98830.1"/>
    <property type="molecule type" value="Genomic_DNA"/>
</dbReference>
<evidence type="ECO:0000313" key="2">
    <source>
        <dbReference type="EMBL" id="PWV98830.1"/>
    </source>
</evidence>
<dbReference type="RefSeq" id="WP_110033004.1">
    <property type="nucleotide sequence ID" value="NZ_QGTR01000004.1"/>
</dbReference>
<feature type="signal peptide" evidence="1">
    <location>
        <begin position="1"/>
        <end position="23"/>
    </location>
</feature>
<sequence>MIIRSLTLALVTATAIMPAVGHAEERWSIATSSTGSGPYIIGSAIAETMNASQDMLDVSAQTSGGYNDNLNLVAQGQVNAGLTLLSELGDAWRGTGKFEALPGAKEAFAPLRRMFPVTTATFQCVVRADSGIKSFADLKGKKLNINVPATATQAINRNLIAAFQMSVDDFQIMEIATSGSYDAVGNSVVDATCNGQPLPSGSIQQLAASAAVNVLPIPDEVFDRINEAYHGTMLRTTIAANTYPGQTEEVMTFAYPEVLFVSADADEEQVYTATKAYWEGKRPTNPAFKQITIENATLDVDPPLHPGTERYLREKGLIK</sequence>
<feature type="chain" id="PRO_5016396346" description="TRAP transporter TAXI family solute receptor" evidence="1">
    <location>
        <begin position="24"/>
        <end position="319"/>
    </location>
</feature>
<evidence type="ECO:0008006" key="4">
    <source>
        <dbReference type="Google" id="ProtNLM"/>
    </source>
</evidence>
<protein>
    <recommendedName>
        <fullName evidence="4">TRAP transporter TAXI family solute receptor</fullName>
    </recommendedName>
</protein>
<reference evidence="2 3" key="1">
    <citation type="submission" date="2018-05" db="EMBL/GenBank/DDBJ databases">
        <title>Genomic Encyclopedia of Type Strains, Phase IV (KMG-IV): sequencing the most valuable type-strain genomes for metagenomic binning, comparative biology and taxonomic classification.</title>
        <authorList>
            <person name="Goeker M."/>
        </authorList>
    </citation>
    <scope>NUCLEOTIDE SEQUENCE [LARGE SCALE GENOMIC DNA]</scope>
    <source>
        <strain evidence="2 3">DSM 16791</strain>
    </source>
</reference>
<evidence type="ECO:0000313" key="3">
    <source>
        <dbReference type="Proteomes" id="UP000246352"/>
    </source>
</evidence>
<organism evidence="2 3">
    <name type="scientific">Hoeflea marina</name>
    <dbReference type="NCBI Taxonomy" id="274592"/>
    <lineage>
        <taxon>Bacteria</taxon>
        <taxon>Pseudomonadati</taxon>
        <taxon>Pseudomonadota</taxon>
        <taxon>Alphaproteobacteria</taxon>
        <taxon>Hyphomicrobiales</taxon>
        <taxon>Rhizobiaceae</taxon>
        <taxon>Hoeflea</taxon>
    </lineage>
</organism>
<accession>A0A317PHG9</accession>
<dbReference type="Gene3D" id="3.40.190.10">
    <property type="entry name" value="Periplasmic binding protein-like II"/>
    <property type="match status" value="2"/>
</dbReference>
<proteinExistence type="predicted"/>
<dbReference type="PANTHER" id="PTHR42941:SF1">
    <property type="entry name" value="SLL1037 PROTEIN"/>
    <property type="match status" value="1"/>
</dbReference>
<gene>
    <name evidence="2" type="ORF">DFR52_104120</name>
</gene>
<dbReference type="Pfam" id="PF16868">
    <property type="entry name" value="NMT1_3"/>
    <property type="match status" value="1"/>
</dbReference>
<comment type="caution">
    <text evidence="2">The sequence shown here is derived from an EMBL/GenBank/DDBJ whole genome shotgun (WGS) entry which is preliminary data.</text>
</comment>
<dbReference type="PANTHER" id="PTHR42941">
    <property type="entry name" value="SLL1037 PROTEIN"/>
    <property type="match status" value="1"/>
</dbReference>
<dbReference type="AlphaFoldDB" id="A0A317PHG9"/>
<evidence type="ECO:0000256" key="1">
    <source>
        <dbReference type="SAM" id="SignalP"/>
    </source>
</evidence>
<keyword evidence="3" id="KW-1185">Reference proteome</keyword>
<dbReference type="OrthoDB" id="9776669at2"/>
<dbReference type="NCBIfam" id="TIGR02122">
    <property type="entry name" value="TRAP_TAXI"/>
    <property type="match status" value="1"/>
</dbReference>
<dbReference type="InterPro" id="IPR011852">
    <property type="entry name" value="TRAP_TAXI"/>
</dbReference>
<dbReference type="Proteomes" id="UP000246352">
    <property type="component" value="Unassembled WGS sequence"/>
</dbReference>
<name>A0A317PHG9_9HYPH</name>